<proteinExistence type="predicted"/>
<protein>
    <submittedName>
        <fullName evidence="1">DUF6918 family protein</fullName>
    </submittedName>
</protein>
<dbReference type="RefSeq" id="WP_343884104.1">
    <property type="nucleotide sequence ID" value="NZ_BAAAKI010000001.1"/>
</dbReference>
<dbReference type="Pfam" id="PF21893">
    <property type="entry name" value="DUF6918"/>
    <property type="match status" value="1"/>
</dbReference>
<comment type="caution">
    <text evidence="1">The sequence shown here is derived from an EMBL/GenBank/DDBJ whole genome shotgun (WGS) entry which is preliminary data.</text>
</comment>
<reference evidence="2" key="1">
    <citation type="journal article" date="2019" name="Int. J. Syst. Evol. Microbiol.">
        <title>The Global Catalogue of Microorganisms (GCM) 10K type strain sequencing project: providing services to taxonomists for standard genome sequencing and annotation.</title>
        <authorList>
            <consortium name="The Broad Institute Genomics Platform"/>
            <consortium name="The Broad Institute Genome Sequencing Center for Infectious Disease"/>
            <person name="Wu L."/>
            <person name="Ma J."/>
        </authorList>
    </citation>
    <scope>NUCLEOTIDE SEQUENCE [LARGE SCALE GENOMIC DNA]</scope>
    <source>
        <strain evidence="2">CGMCC 1.15277</strain>
    </source>
</reference>
<dbReference type="EMBL" id="JBHSUA010000015">
    <property type="protein sequence ID" value="MFC6396897.1"/>
    <property type="molecule type" value="Genomic_DNA"/>
</dbReference>
<evidence type="ECO:0000313" key="1">
    <source>
        <dbReference type="EMBL" id="MFC6396897.1"/>
    </source>
</evidence>
<sequence length="143" mass="14928">MTFTASLLDPAKRPQVVAAIAKVLDEEVSSKSGLSGIALKGAYASAKKAKEGIVEKGANAMLPDVAAALQPYWEGKGDQSFAAHLTQHKSAVADALLKVVDDKAANPDNATLAKIYKPIRGKAKGYVEEALPKLGAALEPFVN</sequence>
<dbReference type="InterPro" id="IPR054211">
    <property type="entry name" value="DUF6918"/>
</dbReference>
<gene>
    <name evidence="1" type="ORF">ACFP57_07860</name>
</gene>
<organism evidence="1 2">
    <name type="scientific">Luteococcus sanguinis</name>
    <dbReference type="NCBI Taxonomy" id="174038"/>
    <lineage>
        <taxon>Bacteria</taxon>
        <taxon>Bacillati</taxon>
        <taxon>Actinomycetota</taxon>
        <taxon>Actinomycetes</taxon>
        <taxon>Propionibacteriales</taxon>
        <taxon>Propionibacteriaceae</taxon>
        <taxon>Luteococcus</taxon>
    </lineage>
</organism>
<evidence type="ECO:0000313" key="2">
    <source>
        <dbReference type="Proteomes" id="UP001596266"/>
    </source>
</evidence>
<dbReference type="Proteomes" id="UP001596266">
    <property type="component" value="Unassembled WGS sequence"/>
</dbReference>
<accession>A0ABW1X426</accession>
<keyword evidence="2" id="KW-1185">Reference proteome</keyword>
<name>A0ABW1X426_9ACTN</name>